<evidence type="ECO:0000256" key="3">
    <source>
        <dbReference type="ARBA" id="ARBA00022771"/>
    </source>
</evidence>
<dbReference type="GO" id="GO:0003677">
    <property type="term" value="F:DNA binding"/>
    <property type="evidence" value="ECO:0007669"/>
    <property type="project" value="UniProtKB-KW"/>
</dbReference>
<keyword evidence="7 8" id="KW-0804">Transcription</keyword>
<evidence type="ECO:0000259" key="9">
    <source>
        <dbReference type="PROSITE" id="PS51161"/>
    </source>
</evidence>
<feature type="domain" description="ATP-cone" evidence="9">
    <location>
        <begin position="49"/>
        <end position="139"/>
    </location>
</feature>
<gene>
    <name evidence="8" type="primary">nrdR</name>
    <name evidence="10" type="ORF">DEH80_07760</name>
</gene>
<evidence type="ECO:0000256" key="5">
    <source>
        <dbReference type="ARBA" id="ARBA00023015"/>
    </source>
</evidence>
<keyword evidence="4 8" id="KW-0067">ATP-binding</keyword>
<keyword evidence="8" id="KW-0479">Metal-binding</keyword>
<evidence type="ECO:0000256" key="4">
    <source>
        <dbReference type="ARBA" id="ARBA00022840"/>
    </source>
</evidence>
<comment type="cofactor">
    <cofactor evidence="8">
        <name>Zn(2+)</name>
        <dbReference type="ChEBI" id="CHEBI:29105"/>
    </cofactor>
    <text evidence="8">Binds 1 zinc ion.</text>
</comment>
<keyword evidence="8" id="KW-0862">Zinc</keyword>
<organism evidence="10 11">
    <name type="scientific">Abyssibacter profundi</name>
    <dbReference type="NCBI Taxonomy" id="2182787"/>
    <lineage>
        <taxon>Bacteria</taxon>
        <taxon>Pseudomonadati</taxon>
        <taxon>Pseudomonadota</taxon>
        <taxon>Gammaproteobacteria</taxon>
        <taxon>Chromatiales</taxon>
        <taxon>Oceanococcaceae</taxon>
        <taxon>Abyssibacter</taxon>
    </lineage>
</organism>
<dbReference type="NCBIfam" id="TIGR00244">
    <property type="entry name" value="transcriptional regulator NrdR"/>
    <property type="match status" value="1"/>
</dbReference>
<dbReference type="RefSeq" id="WP_109719932.1">
    <property type="nucleotide sequence ID" value="NZ_QEQK01000006.1"/>
</dbReference>
<evidence type="ECO:0000313" key="11">
    <source>
        <dbReference type="Proteomes" id="UP000251800"/>
    </source>
</evidence>
<comment type="caution">
    <text evidence="10">The sequence shown here is derived from an EMBL/GenBank/DDBJ whole genome shotgun (WGS) entry which is preliminary data.</text>
</comment>
<evidence type="ECO:0000256" key="2">
    <source>
        <dbReference type="ARBA" id="ARBA00022741"/>
    </source>
</evidence>
<dbReference type="GO" id="GO:0008270">
    <property type="term" value="F:zinc ion binding"/>
    <property type="evidence" value="ECO:0007669"/>
    <property type="project" value="UniProtKB-UniRule"/>
</dbReference>
<dbReference type="HAMAP" id="MF_00440">
    <property type="entry name" value="NrdR"/>
    <property type="match status" value="1"/>
</dbReference>
<dbReference type="PANTHER" id="PTHR30455:SF2">
    <property type="entry name" value="TRANSCRIPTIONAL REPRESSOR NRDR"/>
    <property type="match status" value="1"/>
</dbReference>
<dbReference type="Pfam" id="PF03477">
    <property type="entry name" value="ATP-cone"/>
    <property type="match status" value="1"/>
</dbReference>
<dbReference type="InterPro" id="IPR055173">
    <property type="entry name" value="NrdR-like_N"/>
</dbReference>
<dbReference type="PANTHER" id="PTHR30455">
    <property type="entry name" value="TRANSCRIPTIONAL REPRESSOR NRDR"/>
    <property type="match status" value="1"/>
</dbReference>
<dbReference type="Pfam" id="PF22811">
    <property type="entry name" value="Zn_ribbon_NrdR"/>
    <property type="match status" value="1"/>
</dbReference>
<protein>
    <recommendedName>
        <fullName evidence="8">Transcriptional repressor NrdR</fullName>
    </recommendedName>
</protein>
<keyword evidence="6 8" id="KW-0238">DNA-binding</keyword>
<keyword evidence="5 8" id="KW-0805">Transcription regulation</keyword>
<dbReference type="InterPro" id="IPR003796">
    <property type="entry name" value="RNR_NrdR-like"/>
</dbReference>
<comment type="similarity">
    <text evidence="8">Belongs to the NrdR family.</text>
</comment>
<evidence type="ECO:0000256" key="8">
    <source>
        <dbReference type="HAMAP-Rule" id="MF_00440"/>
    </source>
</evidence>
<comment type="function">
    <text evidence="8">Negatively regulates transcription of bacterial ribonucleotide reductase nrd genes and operons by binding to NrdR-boxes.</text>
</comment>
<dbReference type="OrthoDB" id="9807461at2"/>
<dbReference type="AlphaFoldDB" id="A0A363UL67"/>
<evidence type="ECO:0000256" key="6">
    <source>
        <dbReference type="ARBA" id="ARBA00023125"/>
    </source>
</evidence>
<reference evidence="10 11" key="1">
    <citation type="submission" date="2018-05" db="EMBL/GenBank/DDBJ databases">
        <title>Abyssibacter profundi OUC007T gen. nov., sp. nov, a marine bacterium isolated from seawater of the Mariana Trench.</title>
        <authorList>
            <person name="Zhou S."/>
        </authorList>
    </citation>
    <scope>NUCLEOTIDE SEQUENCE [LARGE SCALE GENOMIC DNA]</scope>
    <source>
        <strain evidence="10 11">OUC007</strain>
    </source>
</reference>
<keyword evidence="2 8" id="KW-0547">Nucleotide-binding</keyword>
<evidence type="ECO:0000256" key="1">
    <source>
        <dbReference type="ARBA" id="ARBA00022491"/>
    </source>
</evidence>
<dbReference type="GO" id="GO:0005524">
    <property type="term" value="F:ATP binding"/>
    <property type="evidence" value="ECO:0007669"/>
    <property type="project" value="UniProtKB-UniRule"/>
</dbReference>
<feature type="zinc finger region" evidence="8">
    <location>
        <begin position="3"/>
        <end position="34"/>
    </location>
</feature>
<keyword evidence="1 8" id="KW-0678">Repressor</keyword>
<sequence>MLCPFCGARDTRVVDSRVMAEEAQVRRRRECGDCGGRFTTFEVAELKMPRIVKRDGKPEPFSEPKLRRGMERALYKRPVSVEQIEAAIAQIKRKLVAISDRDIDAGVVGNLVMDALRELDHVAYVRFASVYRDFEDVEAFRAEIERLQAEPDPAEVRRQQLSLISGER</sequence>
<dbReference type="InterPro" id="IPR005144">
    <property type="entry name" value="ATP-cone_dom"/>
</dbReference>
<evidence type="ECO:0000313" key="10">
    <source>
        <dbReference type="EMBL" id="PWN56161.1"/>
    </source>
</evidence>
<dbReference type="Proteomes" id="UP000251800">
    <property type="component" value="Unassembled WGS sequence"/>
</dbReference>
<dbReference type="EMBL" id="QEQK01000006">
    <property type="protein sequence ID" value="PWN56161.1"/>
    <property type="molecule type" value="Genomic_DNA"/>
</dbReference>
<evidence type="ECO:0000256" key="7">
    <source>
        <dbReference type="ARBA" id="ARBA00023163"/>
    </source>
</evidence>
<keyword evidence="3 8" id="KW-0863">Zinc-finger</keyword>
<dbReference type="GO" id="GO:0045892">
    <property type="term" value="P:negative regulation of DNA-templated transcription"/>
    <property type="evidence" value="ECO:0007669"/>
    <property type="project" value="UniProtKB-UniRule"/>
</dbReference>
<keyword evidence="11" id="KW-1185">Reference proteome</keyword>
<name>A0A363UL67_9GAMM</name>
<accession>A0A363UL67</accession>
<proteinExistence type="inferred from homology"/>
<dbReference type="PROSITE" id="PS51161">
    <property type="entry name" value="ATP_CONE"/>
    <property type="match status" value="1"/>
</dbReference>